<keyword evidence="2" id="KW-1185">Reference proteome</keyword>
<dbReference type="EMBL" id="MU003503">
    <property type="protein sequence ID" value="KAF2471916.1"/>
    <property type="molecule type" value="Genomic_DNA"/>
</dbReference>
<sequence length="130" mass="14824">MAKICVLAGNSDMYRLGIRAGYYLQWYGLLIAPWLCPKEVPTLRLANTFFVASSFLALLTQVPKAGNLDVVEIYITLLLTFGSSLYLLPVLLWRIATRCSIWFWVKRVPSLKARDCVQYGFLFKRVLLNG</sequence>
<evidence type="ECO:0000313" key="1">
    <source>
        <dbReference type="EMBL" id="KAF2471916.1"/>
    </source>
</evidence>
<name>A0ACB6QYC1_9PLEO</name>
<protein>
    <submittedName>
        <fullName evidence="1">Uncharacterized protein</fullName>
    </submittedName>
</protein>
<comment type="caution">
    <text evidence="1">The sequence shown here is derived from an EMBL/GenBank/DDBJ whole genome shotgun (WGS) entry which is preliminary data.</text>
</comment>
<evidence type="ECO:0000313" key="2">
    <source>
        <dbReference type="Proteomes" id="UP000799755"/>
    </source>
</evidence>
<dbReference type="Proteomes" id="UP000799755">
    <property type="component" value="Unassembled WGS sequence"/>
</dbReference>
<accession>A0ACB6QYC1</accession>
<reference evidence="1" key="1">
    <citation type="journal article" date="2020" name="Stud. Mycol.">
        <title>101 Dothideomycetes genomes: a test case for predicting lifestyles and emergence of pathogens.</title>
        <authorList>
            <person name="Haridas S."/>
            <person name="Albert R."/>
            <person name="Binder M."/>
            <person name="Bloem J."/>
            <person name="Labutti K."/>
            <person name="Salamov A."/>
            <person name="Andreopoulos B."/>
            <person name="Baker S."/>
            <person name="Barry K."/>
            <person name="Bills G."/>
            <person name="Bluhm B."/>
            <person name="Cannon C."/>
            <person name="Castanera R."/>
            <person name="Culley D."/>
            <person name="Daum C."/>
            <person name="Ezra D."/>
            <person name="Gonzalez J."/>
            <person name="Henrissat B."/>
            <person name="Kuo A."/>
            <person name="Liang C."/>
            <person name="Lipzen A."/>
            <person name="Lutzoni F."/>
            <person name="Magnuson J."/>
            <person name="Mondo S."/>
            <person name="Nolan M."/>
            <person name="Ohm R."/>
            <person name="Pangilinan J."/>
            <person name="Park H.-J."/>
            <person name="Ramirez L."/>
            <person name="Alfaro M."/>
            <person name="Sun H."/>
            <person name="Tritt A."/>
            <person name="Yoshinaga Y."/>
            <person name="Zwiers L.-H."/>
            <person name="Turgeon B."/>
            <person name="Goodwin S."/>
            <person name="Spatafora J."/>
            <person name="Crous P."/>
            <person name="Grigoriev I."/>
        </authorList>
    </citation>
    <scope>NUCLEOTIDE SEQUENCE</scope>
    <source>
        <strain evidence="1">ATCC 200398</strain>
    </source>
</reference>
<gene>
    <name evidence="1" type="ORF">BDR25DRAFT_366643</name>
</gene>
<organism evidence="1 2">
    <name type="scientific">Lindgomyces ingoldianus</name>
    <dbReference type="NCBI Taxonomy" id="673940"/>
    <lineage>
        <taxon>Eukaryota</taxon>
        <taxon>Fungi</taxon>
        <taxon>Dikarya</taxon>
        <taxon>Ascomycota</taxon>
        <taxon>Pezizomycotina</taxon>
        <taxon>Dothideomycetes</taxon>
        <taxon>Pleosporomycetidae</taxon>
        <taxon>Pleosporales</taxon>
        <taxon>Lindgomycetaceae</taxon>
        <taxon>Lindgomyces</taxon>
    </lineage>
</organism>
<proteinExistence type="predicted"/>